<dbReference type="Gene3D" id="3.10.350.10">
    <property type="entry name" value="LysM domain"/>
    <property type="match status" value="1"/>
</dbReference>
<dbReference type="Proteomes" id="UP000030661">
    <property type="component" value="Unassembled WGS sequence"/>
</dbReference>
<dbReference type="HOGENOM" id="CLU_509654_0_0_0"/>
<dbReference type="InterPro" id="IPR008258">
    <property type="entry name" value="Transglycosylase_SLT_dom_1"/>
</dbReference>
<dbReference type="AlphaFoldDB" id="A0A081C614"/>
<dbReference type="SMART" id="SM00257">
    <property type="entry name" value="LysM"/>
    <property type="match status" value="1"/>
</dbReference>
<proteinExistence type="predicted"/>
<dbReference type="SUPFAM" id="SSF54106">
    <property type="entry name" value="LysM domain"/>
    <property type="match status" value="1"/>
</dbReference>
<dbReference type="InterPro" id="IPR036779">
    <property type="entry name" value="LysM_dom_sf"/>
</dbReference>
<dbReference type="Pfam" id="PF01464">
    <property type="entry name" value="SLT"/>
    <property type="match status" value="1"/>
</dbReference>
<dbReference type="STRING" id="1499967.U27_07006"/>
<dbReference type="Gene3D" id="1.10.530.10">
    <property type="match status" value="1"/>
</dbReference>
<keyword evidence="3" id="KW-1185">Reference proteome</keyword>
<reference evidence="2 3" key="1">
    <citation type="journal article" date="2015" name="PeerJ">
        <title>First genomic representation of candidate bacterial phylum KSB3 points to enhanced environmental sensing as a trigger of wastewater bulking.</title>
        <authorList>
            <person name="Sekiguchi Y."/>
            <person name="Ohashi A."/>
            <person name="Parks D.H."/>
            <person name="Yamauchi T."/>
            <person name="Tyson G.W."/>
            <person name="Hugenholtz P."/>
        </authorList>
    </citation>
    <scope>NUCLEOTIDE SEQUENCE [LARGE SCALE GENOMIC DNA]</scope>
</reference>
<accession>A0A081C614</accession>
<dbReference type="PROSITE" id="PS51782">
    <property type="entry name" value="LYSM"/>
    <property type="match status" value="1"/>
</dbReference>
<organism evidence="2 3">
    <name type="scientific">Vecturithrix granuli</name>
    <dbReference type="NCBI Taxonomy" id="1499967"/>
    <lineage>
        <taxon>Bacteria</taxon>
        <taxon>Candidatus Moduliflexota</taxon>
        <taxon>Candidatus Vecturitrichia</taxon>
        <taxon>Candidatus Vecturitrichales</taxon>
        <taxon>Candidatus Vecturitrichaceae</taxon>
        <taxon>Candidatus Vecturithrix</taxon>
    </lineage>
</organism>
<dbReference type="InterPro" id="IPR023346">
    <property type="entry name" value="Lysozyme-like_dom_sf"/>
</dbReference>
<feature type="domain" description="LysM" evidence="1">
    <location>
        <begin position="2"/>
        <end position="49"/>
    </location>
</feature>
<gene>
    <name evidence="2" type="ORF">U27_07006</name>
</gene>
<dbReference type="InterPro" id="IPR018392">
    <property type="entry name" value="LysM"/>
</dbReference>
<evidence type="ECO:0000313" key="2">
    <source>
        <dbReference type="EMBL" id="GAK60019.1"/>
    </source>
</evidence>
<evidence type="ECO:0000259" key="1">
    <source>
        <dbReference type="PROSITE" id="PS51782"/>
    </source>
</evidence>
<dbReference type="SUPFAM" id="SSF53955">
    <property type="entry name" value="Lysozyme-like"/>
    <property type="match status" value="1"/>
</dbReference>
<name>A0A081C614_VECG1</name>
<protein>
    <recommendedName>
        <fullName evidence="1">LysM domain-containing protein</fullName>
    </recommendedName>
</protein>
<dbReference type="eggNOG" id="COG0741">
    <property type="taxonomic scope" value="Bacteria"/>
</dbReference>
<dbReference type="EMBL" id="DF820471">
    <property type="protein sequence ID" value="GAK60019.1"/>
    <property type="molecule type" value="Genomic_DNA"/>
</dbReference>
<dbReference type="Pfam" id="PF01476">
    <property type="entry name" value="LysM"/>
    <property type="match status" value="1"/>
</dbReference>
<evidence type="ECO:0000313" key="3">
    <source>
        <dbReference type="Proteomes" id="UP000030661"/>
    </source>
</evidence>
<sequence>MKTYVIQRGDSLFKVAQKFYGDGYKYELLAAYNGMSNPNAIEVGQVLQIPDVQELDLALSDWHNYQSGKIYWRLTVKGVEVKGQGILLNSKFTTQAKKIWETFRAPILAASKKHRVPVPAIIATISTESSGNPQAYRYEPAFYTRYIQNKAEWKNNPYSASPKRISASYGLMQIMYTTAYNVGFRGKPEDLYDPQQNLDVGCAYIASAYQVKQHGWDPPKIACAYNAGSVRPTTENAWGMYCHAGHLDRWIPSYNGAIEAIGAQAIPQVITPPATEIQPPISKPQPAEQPPISGANVVTLQLLLPKTVGKTWQPLIVDLFQLNETGIGEPFSFTINQVKTREDGYSYERPNIAKGVYDLVFTDAATGAVLYDIAEVELTTQPTQLDLRQALAIPSPTPTVQQKATLRIGFPKIQGQVWKPVIIDLFKHQTGGTGTPLSYTVKIPSYGPAGEYIYDIPNIDYGVYDLVFTDAASQSVMDDIADCAVQQPLVIVEFRAGTRRDVTPPSETPSVVSIARGLGDIFKAFWNKFWS</sequence>